<proteinExistence type="predicted"/>
<dbReference type="RefSeq" id="WP_195521618.1">
    <property type="nucleotide sequence ID" value="NZ_BQNJ01000001.1"/>
</dbReference>
<dbReference type="EMBL" id="BQNJ01000001">
    <property type="protein sequence ID" value="GKG99076.1"/>
    <property type="molecule type" value="Genomic_DNA"/>
</dbReference>
<dbReference type="Proteomes" id="UP001055091">
    <property type="component" value="Unassembled WGS sequence"/>
</dbReference>
<accession>A0AA37NIA3</accession>
<organism evidence="1 2">
    <name type="scientific">Hungatella hathewayi</name>
    <dbReference type="NCBI Taxonomy" id="154046"/>
    <lineage>
        <taxon>Bacteria</taxon>
        <taxon>Bacillati</taxon>
        <taxon>Bacillota</taxon>
        <taxon>Clostridia</taxon>
        <taxon>Lachnospirales</taxon>
        <taxon>Lachnospiraceae</taxon>
        <taxon>Hungatella</taxon>
    </lineage>
</organism>
<evidence type="ECO:0000313" key="2">
    <source>
        <dbReference type="Proteomes" id="UP001055091"/>
    </source>
</evidence>
<name>A0AA37NIA3_9FIRM</name>
<protein>
    <submittedName>
        <fullName evidence="1">Uncharacterized protein</fullName>
    </submittedName>
</protein>
<comment type="caution">
    <text evidence="1">The sequence shown here is derived from an EMBL/GenBank/DDBJ whole genome shotgun (WGS) entry which is preliminary data.</text>
</comment>
<evidence type="ECO:0000313" key="1">
    <source>
        <dbReference type="EMBL" id="GKG99076.1"/>
    </source>
</evidence>
<sequence length="60" mass="6773">MNDVLMSNGEIFSGEEIGKLTKQIISVFAEKKMSVDKSKIILKRVSELLGEYSVVEFTDF</sequence>
<dbReference type="AlphaFoldDB" id="A0AA37NIA3"/>
<gene>
    <name evidence="1" type="ORF">CE91St55_10580</name>
</gene>
<reference evidence="1" key="1">
    <citation type="submission" date="2022-01" db="EMBL/GenBank/DDBJ databases">
        <title>Novel bile acid biosynthetic pathways are enriched in the microbiome of centenarians.</title>
        <authorList>
            <person name="Sato Y."/>
            <person name="Atarashi K."/>
            <person name="Plichta R.D."/>
            <person name="Arai Y."/>
            <person name="Sasajima S."/>
            <person name="Kearney M.S."/>
            <person name="Suda W."/>
            <person name="Takeshita K."/>
            <person name="Sasaki T."/>
            <person name="Okamoto S."/>
            <person name="Skelly N.A."/>
            <person name="Okamura Y."/>
            <person name="Vlamakis H."/>
            <person name="Li Y."/>
            <person name="Tanoue T."/>
            <person name="Takei H."/>
            <person name="Nittono H."/>
            <person name="Narushima S."/>
            <person name="Irie J."/>
            <person name="Itoh H."/>
            <person name="Moriya K."/>
            <person name="Sugiura Y."/>
            <person name="Suematsu M."/>
            <person name="Moritoki N."/>
            <person name="Shibata S."/>
            <person name="Littman R.D."/>
            <person name="Fischbach A.M."/>
            <person name="Uwamino Y."/>
            <person name="Inoue T."/>
            <person name="Honda A."/>
            <person name="Hattori M."/>
            <person name="Murai T."/>
            <person name="Xavier J.R."/>
            <person name="Hirose N."/>
            <person name="Honda K."/>
        </authorList>
    </citation>
    <scope>NUCLEOTIDE SEQUENCE</scope>
    <source>
        <strain evidence="1">CE91-St55</strain>
    </source>
</reference>